<evidence type="ECO:0000313" key="1">
    <source>
        <dbReference type="EMBL" id="BCK83941.1"/>
    </source>
</evidence>
<proteinExistence type="predicted"/>
<keyword evidence="2" id="KW-1185">Reference proteome</keyword>
<evidence type="ECO:0000313" key="2">
    <source>
        <dbReference type="Proteomes" id="UP000679848"/>
    </source>
</evidence>
<accession>A0A810QE22</accession>
<gene>
    <name evidence="1" type="ORF">MM59RIKEN_12600</name>
</gene>
<organism evidence="1 2">
    <name type="scientific">Pusillibacter faecalis</name>
    <dbReference type="NCBI Taxonomy" id="2714358"/>
    <lineage>
        <taxon>Bacteria</taxon>
        <taxon>Bacillati</taxon>
        <taxon>Bacillota</taxon>
        <taxon>Clostridia</taxon>
        <taxon>Eubacteriales</taxon>
        <taxon>Oscillospiraceae</taxon>
        <taxon>Pusillibacter</taxon>
    </lineage>
</organism>
<dbReference type="EMBL" id="AP023420">
    <property type="protein sequence ID" value="BCK83941.1"/>
    <property type="molecule type" value="Genomic_DNA"/>
</dbReference>
<sequence>MKEREFTVMAGTQEERNQVISKIREIVSNEKFKLDAYYFCGFPSGTPNEKLLKACERYLETLDRSEEPDRGVTDEMLAELENTLARKSKAADNLVNNDADIQAVLDHRELLIQG</sequence>
<dbReference type="AlphaFoldDB" id="A0A810QE22"/>
<dbReference type="Proteomes" id="UP000679848">
    <property type="component" value="Chromosome"/>
</dbReference>
<name>A0A810QE22_9FIRM</name>
<protein>
    <submittedName>
        <fullName evidence="1">Uncharacterized protein</fullName>
    </submittedName>
</protein>
<reference evidence="1" key="1">
    <citation type="submission" date="2020-09" db="EMBL/GenBank/DDBJ databases">
        <title>New species isolated from human feces.</title>
        <authorList>
            <person name="Kitahara M."/>
            <person name="Shigeno Y."/>
            <person name="Shime M."/>
            <person name="Matsumoto Y."/>
            <person name="Nakamura S."/>
            <person name="Motooka D."/>
            <person name="Fukuoka S."/>
            <person name="Nishikawa H."/>
            <person name="Benno Y."/>
        </authorList>
    </citation>
    <scope>NUCLEOTIDE SEQUENCE</scope>
    <source>
        <strain evidence="1">MM59</strain>
    </source>
</reference>
<dbReference type="KEGG" id="pfaa:MM59RIKEN_12600"/>
<dbReference type="RefSeq" id="WP_187027886.1">
    <property type="nucleotide sequence ID" value="NZ_AP023420.1"/>
</dbReference>